<feature type="region of interest" description="Disordered" evidence="1">
    <location>
        <begin position="128"/>
        <end position="147"/>
    </location>
</feature>
<reference evidence="2" key="2">
    <citation type="submission" date="2025-08" db="UniProtKB">
        <authorList>
            <consortium name="Ensembl"/>
        </authorList>
    </citation>
    <scope>IDENTIFICATION</scope>
    <source>
        <strain evidence="2">Thoroughbred</strain>
    </source>
</reference>
<sequence>MGASNSILKDSPLGCLLNNCAKFDLQDLKKKTLIFYCNTVWPQYNLNEEKWPMNGTLNFNTIFQLDLFCCRLGKLSEIPYIQALMALRQDPELRAVCRMCLASPTKVEKPAPDILDDDCLVRPLPKAPGAPAQLTSPEDSKTKIPPPCEKEAKIESSIPISAAGHTRSGTSYNPGHFPLHDVANGEMGTIRVHVPFSVSDTAQLKTQLGRYSENPSQFIDGFQKLIMMFELSWQDIYIILTRCCTTDERNRLWAGAHEFADELHTRDRHKYPVGGSVAPDTDRNGIIGMKKIEDNGITWLLV</sequence>
<protein>
    <submittedName>
        <fullName evidence="2">Uncharacterized protein</fullName>
    </submittedName>
</protein>
<dbReference type="Gene3D" id="1.10.375.10">
    <property type="entry name" value="Human Immunodeficiency Virus Type 1 Capsid Protein"/>
    <property type="match status" value="1"/>
</dbReference>
<dbReference type="InterPro" id="IPR010999">
    <property type="entry name" value="Retrovr_matrix"/>
</dbReference>
<evidence type="ECO:0000256" key="1">
    <source>
        <dbReference type="SAM" id="MobiDB-lite"/>
    </source>
</evidence>
<dbReference type="PANTHER" id="PTHR33166">
    <property type="entry name" value="GAG_P30 DOMAIN-CONTAINING PROTEIN"/>
    <property type="match status" value="1"/>
</dbReference>
<dbReference type="InterPro" id="IPR050462">
    <property type="entry name" value="Retroviral_Gag-Pol_poly"/>
</dbReference>
<accession>A0A9L0RRP6</accession>
<dbReference type="Gene3D" id="1.10.150.180">
    <property type="entry name" value="Gamma-retroviral matrix domain"/>
    <property type="match status" value="1"/>
</dbReference>
<evidence type="ECO:0000313" key="2">
    <source>
        <dbReference type="Ensembl" id="ENSECAP00000066540.1"/>
    </source>
</evidence>
<evidence type="ECO:0000313" key="3">
    <source>
        <dbReference type="Proteomes" id="UP000002281"/>
    </source>
</evidence>
<reference evidence="2 3" key="1">
    <citation type="journal article" date="2009" name="Science">
        <title>Genome sequence, comparative analysis, and population genetics of the domestic horse.</title>
        <authorList>
            <consortium name="Broad Institute Genome Sequencing Platform"/>
            <consortium name="Broad Institute Whole Genome Assembly Team"/>
            <person name="Wade C.M."/>
            <person name="Giulotto E."/>
            <person name="Sigurdsson S."/>
            <person name="Zoli M."/>
            <person name="Gnerre S."/>
            <person name="Imsland F."/>
            <person name="Lear T.L."/>
            <person name="Adelson D.L."/>
            <person name="Bailey E."/>
            <person name="Bellone R.R."/>
            <person name="Bloecker H."/>
            <person name="Distl O."/>
            <person name="Edgar R.C."/>
            <person name="Garber M."/>
            <person name="Leeb T."/>
            <person name="Mauceli E."/>
            <person name="MacLeod J.N."/>
            <person name="Penedo M.C.T."/>
            <person name="Raison J.M."/>
            <person name="Sharpe T."/>
            <person name="Vogel J."/>
            <person name="Andersson L."/>
            <person name="Antczak D.F."/>
            <person name="Biagi T."/>
            <person name="Binns M.M."/>
            <person name="Chowdhary B.P."/>
            <person name="Coleman S.J."/>
            <person name="Della Valle G."/>
            <person name="Fryc S."/>
            <person name="Guerin G."/>
            <person name="Hasegawa T."/>
            <person name="Hill E.W."/>
            <person name="Jurka J."/>
            <person name="Kiialainen A."/>
            <person name="Lindgren G."/>
            <person name="Liu J."/>
            <person name="Magnani E."/>
            <person name="Mickelson J.R."/>
            <person name="Murray J."/>
            <person name="Nergadze S.G."/>
            <person name="Onofrio R."/>
            <person name="Pedroni S."/>
            <person name="Piras M.F."/>
            <person name="Raudsepp T."/>
            <person name="Rocchi M."/>
            <person name="Roeed K.H."/>
            <person name="Ryder O.A."/>
            <person name="Searle S."/>
            <person name="Skow L."/>
            <person name="Swinburne J.E."/>
            <person name="Syvaenen A.C."/>
            <person name="Tozaki T."/>
            <person name="Valberg S.J."/>
            <person name="Vaudin M."/>
            <person name="White J.R."/>
            <person name="Zody M.C."/>
            <person name="Lander E.S."/>
            <person name="Lindblad-Toh K."/>
        </authorList>
    </citation>
    <scope>NUCLEOTIDE SEQUENCE [LARGE SCALE GENOMIC DNA]</scope>
    <source>
        <strain evidence="2 3">Thoroughbred</strain>
    </source>
</reference>
<dbReference type="GO" id="GO:0016032">
    <property type="term" value="P:viral process"/>
    <property type="evidence" value="ECO:0007669"/>
    <property type="project" value="InterPro"/>
</dbReference>
<dbReference type="SUPFAM" id="SSF47836">
    <property type="entry name" value="Retroviral matrix proteins"/>
    <property type="match status" value="1"/>
</dbReference>
<dbReference type="Proteomes" id="UP000002281">
    <property type="component" value="Chromosome 7"/>
</dbReference>
<reference evidence="2" key="3">
    <citation type="submission" date="2025-09" db="UniProtKB">
        <authorList>
            <consortium name="Ensembl"/>
        </authorList>
    </citation>
    <scope>IDENTIFICATION</scope>
    <source>
        <strain evidence="2">Thoroughbred</strain>
    </source>
</reference>
<dbReference type="GeneTree" id="ENSGT01140000282623"/>
<name>A0A9L0RRP6_HORSE</name>
<feature type="compositionally biased region" description="Basic and acidic residues" evidence="1">
    <location>
        <begin position="138"/>
        <end position="147"/>
    </location>
</feature>
<organism evidence="2 3">
    <name type="scientific">Equus caballus</name>
    <name type="common">Horse</name>
    <dbReference type="NCBI Taxonomy" id="9796"/>
    <lineage>
        <taxon>Eukaryota</taxon>
        <taxon>Metazoa</taxon>
        <taxon>Chordata</taxon>
        <taxon>Craniata</taxon>
        <taxon>Vertebrata</taxon>
        <taxon>Euteleostomi</taxon>
        <taxon>Mammalia</taxon>
        <taxon>Eutheria</taxon>
        <taxon>Laurasiatheria</taxon>
        <taxon>Perissodactyla</taxon>
        <taxon>Equidae</taxon>
        <taxon>Equus</taxon>
    </lineage>
</organism>
<dbReference type="InterPro" id="IPR008919">
    <property type="entry name" value="Retrov_capsid_N"/>
</dbReference>
<dbReference type="SUPFAM" id="SSF47943">
    <property type="entry name" value="Retrovirus capsid protein, N-terminal core domain"/>
    <property type="match status" value="1"/>
</dbReference>
<dbReference type="Ensembl" id="ENSECAT00000087713.1">
    <property type="protein sequence ID" value="ENSECAP00000066540.1"/>
    <property type="gene ID" value="ENSECAG00000050249.1"/>
</dbReference>
<dbReference type="AlphaFoldDB" id="A0A9L0RRP6"/>
<dbReference type="InterPro" id="IPR036946">
    <property type="entry name" value="G_retro_matrix_sf"/>
</dbReference>
<proteinExistence type="predicted"/>
<keyword evidence="3" id="KW-1185">Reference proteome</keyword>